<comment type="function">
    <text evidence="7">May be involved in telomere capping.</text>
</comment>
<evidence type="ECO:0000256" key="1">
    <source>
        <dbReference type="ARBA" id="ARBA00004479"/>
    </source>
</evidence>
<dbReference type="RefSeq" id="XP_064664194.1">
    <property type="nucleotide sequence ID" value="XM_064797960.1"/>
</dbReference>
<dbReference type="AlphaFoldDB" id="A0AAV9PNJ1"/>
<accession>A0AAV9PNJ1</accession>
<feature type="transmembrane region" description="Helical" evidence="11">
    <location>
        <begin position="574"/>
        <end position="599"/>
    </location>
</feature>
<dbReference type="Pfam" id="PF25506">
    <property type="entry name" value="TIM-barrel_MTC6"/>
    <property type="match status" value="1"/>
</dbReference>
<evidence type="ECO:0000256" key="10">
    <source>
        <dbReference type="SAM" id="MobiDB-lite"/>
    </source>
</evidence>
<keyword evidence="3" id="KW-0732">Signal</keyword>
<evidence type="ECO:0000313" key="13">
    <source>
        <dbReference type="EMBL" id="KAK5175556.1"/>
    </source>
</evidence>
<protein>
    <recommendedName>
        <fullName evidence="9">Maintenance of telomere capping protein 6</fullName>
    </recommendedName>
</protein>
<comment type="caution">
    <text evidence="13">The sequence shown here is derived from an EMBL/GenBank/DDBJ whole genome shotgun (WGS) entry which is preliminary data.</text>
</comment>
<keyword evidence="2 11" id="KW-0812">Transmembrane</keyword>
<dbReference type="InterPro" id="IPR016187">
    <property type="entry name" value="CTDL_fold"/>
</dbReference>
<dbReference type="GeneID" id="89922045"/>
<evidence type="ECO:0000256" key="4">
    <source>
        <dbReference type="ARBA" id="ARBA00022989"/>
    </source>
</evidence>
<sequence length="621" mass="67509">MSYSPDDNAIPFGTAFTRQLSQRDLSLQVPINYVTVPGVVLTSACFANQRYEEASAVRCISNLLAVGFQRFEVDIYWDASRQLWSLCPVQLGAVTSRRSAPRGTLDRPGDVREGPVNVFARQDASARSLTLTSTATQVSTQTEPPPSTTVTISSTAGSASPTAAAGSGTAIDLGDYSCTASTNLELLLKVVSSHLDSTQTNVNSTVSYLIFNLHEAARADGELPDISDSLPHGNNSLGTILLGPTTNISEYLYSPGGLADQRADLNASFSWFGVNPSRETESSYFDVDKSTSDYFTPNGWPGESFVEFTQAKRLLVGIGSIDSELEGYNLEANSSTVFSPGYLSEPVSVEFDSDEVESGCFFDDDVTAVSRGNNSWATVALNSSTVSGLASNLDIVTDLTRCGISPILNRTLGGSTADENFQPYGAFVQSTIWSWAEGQPRNNTDHDADDPDSSNRCAVLNGESGHWEVENCENRHYSACLTSGQPYRWSISDSDTNYVEAGMTCEDGTTFDTPRTALENRYLLDAWRERIDNNDLDDNSLLWINFNDLDAKACWVVGQNASCPYLQQDDNGRFVVVPVVASIIVFVLATLTVFVKCAANRQRARRRRKGDDGWDYEGVPS</sequence>
<evidence type="ECO:0000256" key="2">
    <source>
        <dbReference type="ARBA" id="ARBA00022692"/>
    </source>
</evidence>
<proteinExistence type="inferred from homology"/>
<feature type="region of interest" description="Disordered" evidence="10">
    <location>
        <begin position="130"/>
        <end position="164"/>
    </location>
</feature>
<evidence type="ECO:0000256" key="7">
    <source>
        <dbReference type="ARBA" id="ARBA00037703"/>
    </source>
</evidence>
<feature type="domain" description="C-type lectin" evidence="12">
    <location>
        <begin position="433"/>
        <end position="481"/>
    </location>
</feature>
<evidence type="ECO:0000256" key="11">
    <source>
        <dbReference type="SAM" id="Phobius"/>
    </source>
</evidence>
<dbReference type="InterPro" id="IPR057530">
    <property type="entry name" value="TIM-barrel_MTC6"/>
</dbReference>
<dbReference type="InterPro" id="IPR051008">
    <property type="entry name" value="Telomere_Capping_Maintenance"/>
</dbReference>
<dbReference type="GO" id="GO:0016020">
    <property type="term" value="C:membrane"/>
    <property type="evidence" value="ECO:0007669"/>
    <property type="project" value="UniProtKB-SubCell"/>
</dbReference>
<keyword evidence="14" id="KW-1185">Reference proteome</keyword>
<gene>
    <name evidence="13" type="primary">MTC6</name>
    <name evidence="13" type="ORF">LTR77_000695</name>
</gene>
<evidence type="ECO:0000256" key="9">
    <source>
        <dbReference type="ARBA" id="ARBA00039865"/>
    </source>
</evidence>
<dbReference type="InterPro" id="IPR001304">
    <property type="entry name" value="C-type_lectin-like"/>
</dbReference>
<evidence type="ECO:0000256" key="8">
    <source>
        <dbReference type="ARBA" id="ARBA00038159"/>
    </source>
</evidence>
<dbReference type="EMBL" id="JAVRRT010000001">
    <property type="protein sequence ID" value="KAK5175556.1"/>
    <property type="molecule type" value="Genomic_DNA"/>
</dbReference>
<reference evidence="13 14" key="1">
    <citation type="submission" date="2023-08" db="EMBL/GenBank/DDBJ databases">
        <title>Black Yeasts Isolated from many extreme environments.</title>
        <authorList>
            <person name="Coleine C."/>
            <person name="Stajich J.E."/>
            <person name="Selbmann L."/>
        </authorList>
    </citation>
    <scope>NUCLEOTIDE SEQUENCE [LARGE SCALE GENOMIC DNA]</scope>
    <source>
        <strain evidence="13 14">CCFEE 5935</strain>
    </source>
</reference>
<evidence type="ECO:0000256" key="6">
    <source>
        <dbReference type="ARBA" id="ARBA00023180"/>
    </source>
</evidence>
<dbReference type="PROSITE" id="PS50041">
    <property type="entry name" value="C_TYPE_LECTIN_2"/>
    <property type="match status" value="1"/>
</dbReference>
<dbReference type="Proteomes" id="UP001337655">
    <property type="component" value="Unassembled WGS sequence"/>
</dbReference>
<organism evidence="13 14">
    <name type="scientific">Saxophila tyrrhenica</name>
    <dbReference type="NCBI Taxonomy" id="1690608"/>
    <lineage>
        <taxon>Eukaryota</taxon>
        <taxon>Fungi</taxon>
        <taxon>Dikarya</taxon>
        <taxon>Ascomycota</taxon>
        <taxon>Pezizomycotina</taxon>
        <taxon>Dothideomycetes</taxon>
        <taxon>Dothideomycetidae</taxon>
        <taxon>Mycosphaerellales</taxon>
        <taxon>Extremaceae</taxon>
        <taxon>Saxophila</taxon>
    </lineage>
</organism>
<evidence type="ECO:0000256" key="3">
    <source>
        <dbReference type="ARBA" id="ARBA00022729"/>
    </source>
</evidence>
<keyword evidence="4 11" id="KW-1133">Transmembrane helix</keyword>
<evidence type="ECO:0000256" key="5">
    <source>
        <dbReference type="ARBA" id="ARBA00023136"/>
    </source>
</evidence>
<dbReference type="PANTHER" id="PTHR35518:SF2">
    <property type="entry name" value="MAINTENANCE OF TELOMERE CAPPING PROTEIN 6"/>
    <property type="match status" value="1"/>
</dbReference>
<comment type="subcellular location">
    <subcellularLocation>
        <location evidence="1">Membrane</location>
        <topology evidence="1">Single-pass type I membrane protein</topology>
    </subcellularLocation>
</comment>
<name>A0AAV9PNJ1_9PEZI</name>
<evidence type="ECO:0000259" key="12">
    <source>
        <dbReference type="PROSITE" id="PS50041"/>
    </source>
</evidence>
<keyword evidence="5 11" id="KW-0472">Membrane</keyword>
<keyword evidence="6" id="KW-0325">Glycoprotein</keyword>
<comment type="similarity">
    <text evidence="8">Belongs to the MTC6 family.</text>
</comment>
<dbReference type="SUPFAM" id="SSF56436">
    <property type="entry name" value="C-type lectin-like"/>
    <property type="match status" value="1"/>
</dbReference>
<feature type="compositionally biased region" description="Low complexity" evidence="10">
    <location>
        <begin position="148"/>
        <end position="164"/>
    </location>
</feature>
<dbReference type="PANTHER" id="PTHR35518">
    <property type="entry name" value="MAINTENANCE OF TELOMOERE CAPPING"/>
    <property type="match status" value="1"/>
</dbReference>
<evidence type="ECO:0000313" key="14">
    <source>
        <dbReference type="Proteomes" id="UP001337655"/>
    </source>
</evidence>